<reference evidence="2 3" key="1">
    <citation type="submission" date="2018-08" db="EMBL/GenBank/DDBJ databases">
        <title>Chitinophagaceae sp. K23C18032701, a novel bacterium isolated from forest soil.</title>
        <authorList>
            <person name="Wang C."/>
        </authorList>
    </citation>
    <scope>NUCLEOTIDE SEQUENCE [LARGE SCALE GENOMIC DNA]</scope>
    <source>
        <strain evidence="2 3">K23C18032701</strain>
    </source>
</reference>
<dbReference type="InterPro" id="IPR036291">
    <property type="entry name" value="NAD(P)-bd_dom_sf"/>
</dbReference>
<dbReference type="InterPro" id="IPR052585">
    <property type="entry name" value="Lipid_raft_assoc_Zn_ADH"/>
</dbReference>
<dbReference type="PANTHER" id="PTHR43482:SF1">
    <property type="entry name" value="PROTEIN AST1-RELATED"/>
    <property type="match status" value="1"/>
</dbReference>
<protein>
    <submittedName>
        <fullName evidence="2">NADP-dependent oxidoreductase</fullName>
    </submittedName>
</protein>
<gene>
    <name evidence="2" type="ORF">DXN05_09970</name>
</gene>
<organism evidence="2 3">
    <name type="scientific">Deminuibacter soli</name>
    <dbReference type="NCBI Taxonomy" id="2291815"/>
    <lineage>
        <taxon>Bacteria</taxon>
        <taxon>Pseudomonadati</taxon>
        <taxon>Bacteroidota</taxon>
        <taxon>Chitinophagia</taxon>
        <taxon>Chitinophagales</taxon>
        <taxon>Chitinophagaceae</taxon>
        <taxon>Deminuibacter</taxon>
    </lineage>
</organism>
<name>A0A3E1NML3_9BACT</name>
<evidence type="ECO:0000313" key="3">
    <source>
        <dbReference type="Proteomes" id="UP000261284"/>
    </source>
</evidence>
<sequence>MKAVVLQDFGSTDNFVLQHDFPAPVNGSHDVIVQIRAAAFNPIDYQMRQGKTERKRMRSFVLGREFAGVVVKTGRLVTNFRKGDAVFAASGSMGSNGAYAEYISVPDNIIALKPAGLTFEQAAAVPVAFITALQCYNRLSLQPGKSIFVSGAAGGVGLPLIKLLLSKGFTQLTVTAGNCASRQQLLQAGLQEHQIINYKLSHAAEALVAANNGRLFDYCIDLVGGAMAETSAQVLAVNGSYADVTALTTPAAREQLFNKGAAIFNISNYAYTLNNDTDYYRRSLEEIARLLENDTITPSPVEIIGELSVETVRKAHAMLENNLAQGKKLVMQVQNNQAFSFTSRI</sequence>
<dbReference type="CDD" id="cd05289">
    <property type="entry name" value="MDR_like_2"/>
    <property type="match status" value="1"/>
</dbReference>
<dbReference type="SUPFAM" id="SSF50129">
    <property type="entry name" value="GroES-like"/>
    <property type="match status" value="1"/>
</dbReference>
<keyword evidence="3" id="KW-1185">Reference proteome</keyword>
<dbReference type="AlphaFoldDB" id="A0A3E1NML3"/>
<dbReference type="PANTHER" id="PTHR43482">
    <property type="entry name" value="PROTEIN AST1-RELATED"/>
    <property type="match status" value="1"/>
</dbReference>
<evidence type="ECO:0000259" key="1">
    <source>
        <dbReference type="SMART" id="SM00829"/>
    </source>
</evidence>
<dbReference type="Pfam" id="PF08240">
    <property type="entry name" value="ADH_N"/>
    <property type="match status" value="1"/>
</dbReference>
<dbReference type="Pfam" id="PF13602">
    <property type="entry name" value="ADH_zinc_N_2"/>
    <property type="match status" value="1"/>
</dbReference>
<proteinExistence type="predicted"/>
<evidence type="ECO:0000313" key="2">
    <source>
        <dbReference type="EMBL" id="RFM29074.1"/>
    </source>
</evidence>
<dbReference type="Gene3D" id="3.90.180.10">
    <property type="entry name" value="Medium-chain alcohol dehydrogenases, catalytic domain"/>
    <property type="match status" value="1"/>
</dbReference>
<dbReference type="InterPro" id="IPR020843">
    <property type="entry name" value="ER"/>
</dbReference>
<dbReference type="EMBL" id="QTJU01000002">
    <property type="protein sequence ID" value="RFM29074.1"/>
    <property type="molecule type" value="Genomic_DNA"/>
</dbReference>
<dbReference type="InterPro" id="IPR011032">
    <property type="entry name" value="GroES-like_sf"/>
</dbReference>
<dbReference type="Proteomes" id="UP000261284">
    <property type="component" value="Unassembled WGS sequence"/>
</dbReference>
<comment type="caution">
    <text evidence="2">The sequence shown here is derived from an EMBL/GenBank/DDBJ whole genome shotgun (WGS) entry which is preliminary data.</text>
</comment>
<dbReference type="InterPro" id="IPR013154">
    <property type="entry name" value="ADH-like_N"/>
</dbReference>
<dbReference type="SUPFAM" id="SSF51735">
    <property type="entry name" value="NAD(P)-binding Rossmann-fold domains"/>
    <property type="match status" value="1"/>
</dbReference>
<dbReference type="SMART" id="SM00829">
    <property type="entry name" value="PKS_ER"/>
    <property type="match status" value="1"/>
</dbReference>
<dbReference type="Gene3D" id="3.40.50.720">
    <property type="entry name" value="NAD(P)-binding Rossmann-like Domain"/>
    <property type="match status" value="1"/>
</dbReference>
<dbReference type="GO" id="GO:0016491">
    <property type="term" value="F:oxidoreductase activity"/>
    <property type="evidence" value="ECO:0007669"/>
    <property type="project" value="InterPro"/>
</dbReference>
<dbReference type="OrthoDB" id="634508at2"/>
<feature type="domain" description="Enoyl reductase (ER)" evidence="1">
    <location>
        <begin position="10"/>
        <end position="330"/>
    </location>
</feature>
<dbReference type="RefSeq" id="WP_116847059.1">
    <property type="nucleotide sequence ID" value="NZ_QTJU01000002.1"/>
</dbReference>
<accession>A0A3E1NML3</accession>